<dbReference type="EMBL" id="VLTN01000168">
    <property type="protein sequence ID" value="KAA0145541.1"/>
    <property type="molecule type" value="Genomic_DNA"/>
</dbReference>
<dbReference type="Proteomes" id="UP000323011">
    <property type="component" value="Unassembled WGS sequence"/>
</dbReference>
<evidence type="ECO:0000313" key="1">
    <source>
        <dbReference type="EMBL" id="KAA0145541.1"/>
    </source>
</evidence>
<proteinExistence type="predicted"/>
<evidence type="ECO:0000313" key="2">
    <source>
        <dbReference type="Proteomes" id="UP000323011"/>
    </source>
</evidence>
<name>A0A5A8C0T0_CAFRO</name>
<sequence length="95" mass="10658">MVAELFLRLPSRGASHPSAGPVGRMPHSFGYRARTRDLFSRKFRKAGTLAISKTYMPSVPSKEAAKKTGIKAPIEQIKRFPTQPKAGYFRDRRVP</sequence>
<dbReference type="GO" id="GO:0003735">
    <property type="term" value="F:structural constituent of ribosome"/>
    <property type="evidence" value="ECO:0007669"/>
    <property type="project" value="InterPro"/>
</dbReference>
<reference evidence="1 2" key="1">
    <citation type="submission" date="2019-07" db="EMBL/GenBank/DDBJ databases">
        <title>Genomes of Cafeteria roenbergensis.</title>
        <authorList>
            <person name="Fischer M.G."/>
            <person name="Hackl T."/>
            <person name="Roman M."/>
        </authorList>
    </citation>
    <scope>NUCLEOTIDE SEQUENCE [LARGE SCALE GENOMIC DNA]</scope>
    <source>
        <strain evidence="1 2">BVI</strain>
    </source>
</reference>
<dbReference type="AlphaFoldDB" id="A0A5A8C0T0"/>
<dbReference type="GO" id="GO:0006412">
    <property type="term" value="P:translation"/>
    <property type="evidence" value="ECO:0007669"/>
    <property type="project" value="InterPro"/>
</dbReference>
<dbReference type="InterPro" id="IPR001147">
    <property type="entry name" value="Ribosomal_eL21"/>
</dbReference>
<organism evidence="1 2">
    <name type="scientific">Cafeteria roenbergensis</name>
    <name type="common">Marine flagellate</name>
    <dbReference type="NCBI Taxonomy" id="33653"/>
    <lineage>
        <taxon>Eukaryota</taxon>
        <taxon>Sar</taxon>
        <taxon>Stramenopiles</taxon>
        <taxon>Bigyra</taxon>
        <taxon>Opalozoa</taxon>
        <taxon>Bicosoecida</taxon>
        <taxon>Cafeteriaceae</taxon>
        <taxon>Cafeteria</taxon>
    </lineage>
</organism>
<comment type="caution">
    <text evidence="1">The sequence shown here is derived from an EMBL/GenBank/DDBJ whole genome shotgun (WGS) entry which is preliminary data.</text>
</comment>
<dbReference type="GO" id="GO:0005840">
    <property type="term" value="C:ribosome"/>
    <property type="evidence" value="ECO:0007669"/>
    <property type="project" value="InterPro"/>
</dbReference>
<dbReference type="Pfam" id="PF01157">
    <property type="entry name" value="Ribosomal_L21e"/>
    <property type="match status" value="1"/>
</dbReference>
<protein>
    <submittedName>
        <fullName evidence="1">Uncharacterized protein</fullName>
    </submittedName>
</protein>
<gene>
    <name evidence="1" type="ORF">FNF29_08492</name>
</gene>
<keyword evidence="2" id="KW-1185">Reference proteome</keyword>
<accession>A0A5A8C0T0</accession>